<reference evidence="1 2" key="2">
    <citation type="journal article" date="2018" name="New Phytol.">
        <title>High intraspecific genome diversity in the model arbuscular mycorrhizal symbiont Rhizophagus irregularis.</title>
        <authorList>
            <person name="Chen E.C.H."/>
            <person name="Morin E."/>
            <person name="Beaudet D."/>
            <person name="Noel J."/>
            <person name="Yildirir G."/>
            <person name="Ndikumana S."/>
            <person name="Charron P."/>
            <person name="St-Onge C."/>
            <person name="Giorgi J."/>
            <person name="Kruger M."/>
            <person name="Marton T."/>
            <person name="Ropars J."/>
            <person name="Grigoriev I.V."/>
            <person name="Hainaut M."/>
            <person name="Henrissat B."/>
            <person name="Roux C."/>
            <person name="Martin F."/>
            <person name="Corradi N."/>
        </authorList>
    </citation>
    <scope>NUCLEOTIDE SEQUENCE [LARGE SCALE GENOMIC DNA]</scope>
    <source>
        <strain evidence="1 2">DAOM 197198</strain>
    </source>
</reference>
<sequence length="224" mass="26276">MSRSIQTQHPENVQNIAIFCSLHLPVLFQELSLYKQNTTYNQFYHHGKHKKEKLSHAKLEELVQSLSISVIQPWACSKVWELIIQEQMSGCKKFITARDPTVDLKVYTINSTMHMERYGELSEFLRSKEDYEYVNLHTYIKELQFYSFIKQVTPAVLRTLYYDLTGDAAVTNDVISKDIENHLRIMLALEDPSIIVDLHINNRFKGSTFNAFWDEMAGFFNEIR</sequence>
<comment type="caution">
    <text evidence="1">The sequence shown here is derived from an EMBL/GenBank/DDBJ whole genome shotgun (WGS) entry which is preliminary data.</text>
</comment>
<organism evidence="1 2">
    <name type="scientific">Rhizophagus irregularis (strain DAOM 181602 / DAOM 197198 / MUCL 43194)</name>
    <name type="common">Arbuscular mycorrhizal fungus</name>
    <name type="synonym">Glomus intraradices</name>
    <dbReference type="NCBI Taxonomy" id="747089"/>
    <lineage>
        <taxon>Eukaryota</taxon>
        <taxon>Fungi</taxon>
        <taxon>Fungi incertae sedis</taxon>
        <taxon>Mucoromycota</taxon>
        <taxon>Glomeromycotina</taxon>
        <taxon>Glomeromycetes</taxon>
        <taxon>Glomerales</taxon>
        <taxon>Glomeraceae</taxon>
        <taxon>Rhizophagus</taxon>
    </lineage>
</organism>
<dbReference type="EMBL" id="AUPC02000033">
    <property type="protein sequence ID" value="POG78340.1"/>
    <property type="molecule type" value="Genomic_DNA"/>
</dbReference>
<protein>
    <submittedName>
        <fullName evidence="1">Uncharacterized protein</fullName>
    </submittedName>
</protein>
<proteinExistence type="predicted"/>
<keyword evidence="2" id="KW-1185">Reference proteome</keyword>
<dbReference type="VEuPathDB" id="FungiDB:RhiirFUN_017345"/>
<gene>
    <name evidence="1" type="ORF">GLOIN_2v1766801</name>
</gene>
<dbReference type="Proteomes" id="UP000018888">
    <property type="component" value="Unassembled WGS sequence"/>
</dbReference>
<evidence type="ECO:0000313" key="2">
    <source>
        <dbReference type="Proteomes" id="UP000018888"/>
    </source>
</evidence>
<accession>A0A2P4QL41</accession>
<reference evidence="1 2" key="1">
    <citation type="journal article" date="2013" name="Proc. Natl. Acad. Sci. U.S.A.">
        <title>Genome of an arbuscular mycorrhizal fungus provides insight into the oldest plant symbiosis.</title>
        <authorList>
            <person name="Tisserant E."/>
            <person name="Malbreil M."/>
            <person name="Kuo A."/>
            <person name="Kohler A."/>
            <person name="Symeonidi A."/>
            <person name="Balestrini R."/>
            <person name="Charron P."/>
            <person name="Duensing N."/>
            <person name="Frei Dit Frey N."/>
            <person name="Gianinazzi-Pearson V."/>
            <person name="Gilbert L.B."/>
            <person name="Handa Y."/>
            <person name="Herr J.R."/>
            <person name="Hijri M."/>
            <person name="Koul R."/>
            <person name="Kawaguchi M."/>
            <person name="Krajinski F."/>
            <person name="Lammers P.J."/>
            <person name="Masclaux F.G."/>
            <person name="Murat C."/>
            <person name="Morin E."/>
            <person name="Ndikumana S."/>
            <person name="Pagni M."/>
            <person name="Petitpierre D."/>
            <person name="Requena N."/>
            <person name="Rosikiewicz P."/>
            <person name="Riley R."/>
            <person name="Saito K."/>
            <person name="San Clemente H."/>
            <person name="Shapiro H."/>
            <person name="van Tuinen D."/>
            <person name="Becard G."/>
            <person name="Bonfante P."/>
            <person name="Paszkowski U."/>
            <person name="Shachar-Hill Y.Y."/>
            <person name="Tuskan G.A."/>
            <person name="Young P.W."/>
            <person name="Sanders I.R."/>
            <person name="Henrissat B."/>
            <person name="Rensing S.A."/>
            <person name="Grigoriev I.V."/>
            <person name="Corradi N."/>
            <person name="Roux C."/>
            <person name="Martin F."/>
        </authorList>
    </citation>
    <scope>NUCLEOTIDE SEQUENCE [LARGE SCALE GENOMIC DNA]</scope>
    <source>
        <strain evidence="1 2">DAOM 197198</strain>
    </source>
</reference>
<dbReference type="AlphaFoldDB" id="A0A2P4QL41"/>
<name>A0A2P4QL41_RHIID</name>
<evidence type="ECO:0000313" key="1">
    <source>
        <dbReference type="EMBL" id="POG78340.1"/>
    </source>
</evidence>